<dbReference type="GO" id="GO:0019369">
    <property type="term" value="P:arachidonate metabolic process"/>
    <property type="evidence" value="ECO:0007669"/>
    <property type="project" value="TreeGrafter"/>
</dbReference>
<keyword evidence="3" id="KW-0443">Lipid metabolism</keyword>
<keyword evidence="7" id="KW-0808">Transferase</keyword>
<protein>
    <submittedName>
        <fullName evidence="7">Acyl transferase/acyl hydrolase/lysophospholipase</fullName>
    </submittedName>
</protein>
<dbReference type="GO" id="GO:0016740">
    <property type="term" value="F:transferase activity"/>
    <property type="evidence" value="ECO:0007669"/>
    <property type="project" value="UniProtKB-KW"/>
</dbReference>
<evidence type="ECO:0000313" key="7">
    <source>
        <dbReference type="EMBL" id="KAE8334318.1"/>
    </source>
</evidence>
<dbReference type="Pfam" id="PF01734">
    <property type="entry name" value="Patatin"/>
    <property type="match status" value="1"/>
</dbReference>
<dbReference type="Proteomes" id="UP000325558">
    <property type="component" value="Unassembled WGS sequence"/>
</dbReference>
<feature type="short sequence motif" description="GXGXXG" evidence="4">
    <location>
        <begin position="165"/>
        <end position="170"/>
    </location>
</feature>
<comment type="caution">
    <text evidence="4">Lacks conserved residue(s) required for the propagation of feature annotation.</text>
</comment>
<feature type="short sequence motif" description="DGA/G" evidence="4">
    <location>
        <begin position="340"/>
        <end position="342"/>
    </location>
</feature>
<name>A0A5N6XN70_9EURO</name>
<dbReference type="PANTHER" id="PTHR24185:SF1">
    <property type="entry name" value="CALCIUM-INDEPENDENT PHOSPHOLIPASE A2-GAMMA"/>
    <property type="match status" value="1"/>
</dbReference>
<evidence type="ECO:0000256" key="1">
    <source>
        <dbReference type="ARBA" id="ARBA00022801"/>
    </source>
</evidence>
<dbReference type="GO" id="GO:0016042">
    <property type="term" value="P:lipid catabolic process"/>
    <property type="evidence" value="ECO:0007669"/>
    <property type="project" value="UniProtKB-KW"/>
</dbReference>
<dbReference type="AlphaFoldDB" id="A0A5N6XN70"/>
<dbReference type="PANTHER" id="PTHR24185">
    <property type="entry name" value="CALCIUM-INDEPENDENT PHOSPHOLIPASE A2-GAMMA"/>
    <property type="match status" value="1"/>
</dbReference>
<feature type="compositionally biased region" description="Basic residues" evidence="5">
    <location>
        <begin position="561"/>
        <end position="576"/>
    </location>
</feature>
<evidence type="ECO:0000256" key="4">
    <source>
        <dbReference type="PROSITE-ProRule" id="PRU01161"/>
    </source>
</evidence>
<evidence type="ECO:0000256" key="5">
    <source>
        <dbReference type="SAM" id="MobiDB-lite"/>
    </source>
</evidence>
<dbReference type="Gene3D" id="3.40.1090.10">
    <property type="entry name" value="Cytosolic phospholipase A2 catalytic domain"/>
    <property type="match status" value="1"/>
</dbReference>
<organism evidence="7">
    <name type="scientific">Aspergillus arachidicola</name>
    <dbReference type="NCBI Taxonomy" id="656916"/>
    <lineage>
        <taxon>Eukaryota</taxon>
        <taxon>Fungi</taxon>
        <taxon>Dikarya</taxon>
        <taxon>Ascomycota</taxon>
        <taxon>Pezizomycotina</taxon>
        <taxon>Eurotiomycetes</taxon>
        <taxon>Eurotiomycetidae</taxon>
        <taxon>Eurotiales</taxon>
        <taxon>Aspergillaceae</taxon>
        <taxon>Aspergillus</taxon>
        <taxon>Aspergillus subgen. Circumdati</taxon>
    </lineage>
</organism>
<keyword evidence="2" id="KW-0442">Lipid degradation</keyword>
<evidence type="ECO:0000256" key="2">
    <source>
        <dbReference type="ARBA" id="ARBA00022963"/>
    </source>
</evidence>
<dbReference type="GO" id="GO:0047499">
    <property type="term" value="F:calcium-independent phospholipase A2 activity"/>
    <property type="evidence" value="ECO:0007669"/>
    <property type="project" value="TreeGrafter"/>
</dbReference>
<dbReference type="GO" id="GO:0046486">
    <property type="term" value="P:glycerolipid metabolic process"/>
    <property type="evidence" value="ECO:0007669"/>
    <property type="project" value="UniProtKB-ARBA"/>
</dbReference>
<dbReference type="EMBL" id="ML737301">
    <property type="protein sequence ID" value="KAE8334318.1"/>
    <property type="molecule type" value="Genomic_DNA"/>
</dbReference>
<dbReference type="GO" id="GO:0016020">
    <property type="term" value="C:membrane"/>
    <property type="evidence" value="ECO:0007669"/>
    <property type="project" value="TreeGrafter"/>
</dbReference>
<evidence type="ECO:0000256" key="3">
    <source>
        <dbReference type="ARBA" id="ARBA00023098"/>
    </source>
</evidence>
<dbReference type="OrthoDB" id="4508874at2759"/>
<dbReference type="SUPFAM" id="SSF52151">
    <property type="entry name" value="FabD/lysophospholipase-like"/>
    <property type="match status" value="1"/>
</dbReference>
<keyword evidence="1 7" id="KW-0378">Hydrolase</keyword>
<reference evidence="7" key="1">
    <citation type="submission" date="2019-04" db="EMBL/GenBank/DDBJ databases">
        <title>Friends and foes A comparative genomics study of 23 Aspergillus species from section Flavi.</title>
        <authorList>
            <consortium name="DOE Joint Genome Institute"/>
            <person name="Kjaerbolling I."/>
            <person name="Vesth T."/>
            <person name="Frisvad J.C."/>
            <person name="Nybo J.L."/>
            <person name="Theobald S."/>
            <person name="Kildgaard S."/>
            <person name="Isbrandt T."/>
            <person name="Kuo A."/>
            <person name="Sato A."/>
            <person name="Lyhne E.K."/>
            <person name="Kogle M.E."/>
            <person name="Wiebenga A."/>
            <person name="Kun R.S."/>
            <person name="Lubbers R.J."/>
            <person name="Makela M.R."/>
            <person name="Barry K."/>
            <person name="Chovatia M."/>
            <person name="Clum A."/>
            <person name="Daum C."/>
            <person name="Haridas S."/>
            <person name="He G."/>
            <person name="LaButti K."/>
            <person name="Lipzen A."/>
            <person name="Mondo S."/>
            <person name="Riley R."/>
            <person name="Salamov A."/>
            <person name="Simmons B.A."/>
            <person name="Magnuson J.K."/>
            <person name="Henrissat B."/>
            <person name="Mortensen U.H."/>
            <person name="Larsen T.O."/>
            <person name="Devries R.P."/>
            <person name="Grigoriev I.V."/>
            <person name="Machida M."/>
            <person name="Baker S.E."/>
            <person name="Andersen M.R."/>
        </authorList>
    </citation>
    <scope>NUCLEOTIDE SEQUENCE</scope>
    <source>
        <strain evidence="7">CBS 117612</strain>
    </source>
</reference>
<dbReference type="InterPro" id="IPR016035">
    <property type="entry name" value="Acyl_Trfase/lysoPLipase"/>
</dbReference>
<evidence type="ECO:0000259" key="6">
    <source>
        <dbReference type="PROSITE" id="PS51635"/>
    </source>
</evidence>
<gene>
    <name evidence="7" type="ORF">BDV24DRAFT_170313</name>
</gene>
<dbReference type="InterPro" id="IPR002641">
    <property type="entry name" value="PNPLA_dom"/>
</dbReference>
<sequence>MDYNGIMSHPQAMRYIAEFIHQTGLLSFRTSEVFHELYRSLCTEAIAATTEGSLCVRDITVNTRCDAVVRSIETWDGRTAAYVRKVWANFPCSTLCCMCIWDRPNVFFHCGHGLCERDAWRYSVRQRPCECIAEFLHCPACGAKIHSKLRLRPLQAGYRVATFDGGGVMGIVSLISLETVIQKLPVRLQAHHYFGLIVGSIIAAALGIQQWPLHRCIDEFATTAHQVFQKSTPLVSLYKVIRCLWTGVKHSGATLYQALHDVFDSRSLSSQSKTMPADIRVAITATDSNGEGHLSRSYALAKPQDGTFPGRLLVGKNITLAIAESCAAPLYFPPVEGRWDGGLVANNPSAVARTEARCLSGGEVPDYAASFGTKRYHRINPGLPCSGVALDDATAIPDLQRMTRKQMTRDLKMQQRVSDLCLPMLSCMFYPIISSPPCFDPHAGLYDVTVVVVSRWEDDVHTSRQLQDFLDGACFWVQGWRYRSITPLQVLVTLSGLEESLSIELQLQGGRRHHINGLPRTVEKVLSDQYNPDVNMPQWKITGRKRRSSDPTSSPQERNSAKRARHCHLPHAIKLS</sequence>
<dbReference type="PROSITE" id="PS51635">
    <property type="entry name" value="PNPLA"/>
    <property type="match status" value="1"/>
</dbReference>
<proteinExistence type="predicted"/>
<feature type="domain" description="PNPLA" evidence="6">
    <location>
        <begin position="161"/>
        <end position="353"/>
    </location>
</feature>
<accession>A0A5N6XN70</accession>
<feature type="region of interest" description="Disordered" evidence="5">
    <location>
        <begin position="533"/>
        <end position="576"/>
    </location>
</feature>